<organism evidence="6 7">
    <name type="scientific">Leifsonia shinshuensis</name>
    <dbReference type="NCBI Taxonomy" id="150026"/>
    <lineage>
        <taxon>Bacteria</taxon>
        <taxon>Bacillati</taxon>
        <taxon>Actinomycetota</taxon>
        <taxon>Actinomycetes</taxon>
        <taxon>Micrococcales</taxon>
        <taxon>Microbacteriaceae</taxon>
        <taxon>Leifsonia</taxon>
    </lineage>
</organism>
<dbReference type="PANTHER" id="PTHR34294">
    <property type="entry name" value="TRANSCRIPTIONAL REGULATOR-RELATED"/>
    <property type="match status" value="1"/>
</dbReference>
<sequence>MSAPDTQNLPEKVRDALKAGHLYYMQDLTMEAIAHEMHTSRSSVSRLLSYARASGLVTIQIAQPHEGATRVQQELHARYGIGAHIVPMPSAISDVDRLERVAISAARILDRFIDSNTTVGVAWGSTMSALSRHLIPKDLHNVEFVQLNGAGNTYTTGVLYASEILRRFGDTYAGTIQEFPVPALFDDPQTKQAMWRERSTRRILDIQERMDVALFGLGSPFSEVRSHVYAGGYLDAEDYASLDASGVVGDVATVFFREDGSHHGIPLNERASGPDIDLIKRVPRRVCIVSGPSKVHSLRGALAAGLITDLIVDEGTARALADLVEPGEAAASVEHAA</sequence>
<dbReference type="KEGG" id="lse:F1C12_08370"/>
<dbReference type="AlphaFoldDB" id="A0A7G6Y9I3"/>
<feature type="domain" description="Sugar-binding" evidence="5">
    <location>
        <begin position="65"/>
        <end position="320"/>
    </location>
</feature>
<dbReference type="SUPFAM" id="SSF100950">
    <property type="entry name" value="NagB/RpiA/CoA transferase-like"/>
    <property type="match status" value="1"/>
</dbReference>
<dbReference type="Pfam" id="PF04198">
    <property type="entry name" value="Sugar-bind"/>
    <property type="match status" value="1"/>
</dbReference>
<proteinExistence type="inferred from homology"/>
<evidence type="ECO:0000259" key="5">
    <source>
        <dbReference type="Pfam" id="PF04198"/>
    </source>
</evidence>
<dbReference type="RefSeq" id="WP_185278313.1">
    <property type="nucleotide sequence ID" value="NZ_CP043641.1"/>
</dbReference>
<dbReference type="GO" id="GO:0030246">
    <property type="term" value="F:carbohydrate binding"/>
    <property type="evidence" value="ECO:0007669"/>
    <property type="project" value="InterPro"/>
</dbReference>
<dbReference type="EMBL" id="CP043641">
    <property type="protein sequence ID" value="QNE35148.1"/>
    <property type="molecule type" value="Genomic_DNA"/>
</dbReference>
<dbReference type="SUPFAM" id="SSF88659">
    <property type="entry name" value="Sigma3 and sigma4 domains of RNA polymerase sigma factors"/>
    <property type="match status" value="1"/>
</dbReference>
<protein>
    <submittedName>
        <fullName evidence="6">Sugar-binding transcriptional regulator</fullName>
    </submittedName>
</protein>
<evidence type="ECO:0000313" key="6">
    <source>
        <dbReference type="EMBL" id="QNE35148.1"/>
    </source>
</evidence>
<name>A0A7G6Y9I3_9MICO</name>
<dbReference type="GO" id="GO:0003677">
    <property type="term" value="F:DNA binding"/>
    <property type="evidence" value="ECO:0007669"/>
    <property type="project" value="UniProtKB-KW"/>
</dbReference>
<evidence type="ECO:0000256" key="3">
    <source>
        <dbReference type="ARBA" id="ARBA00023125"/>
    </source>
</evidence>
<dbReference type="PANTHER" id="PTHR34294:SF1">
    <property type="entry name" value="TRANSCRIPTIONAL REGULATOR LSRR"/>
    <property type="match status" value="1"/>
</dbReference>
<dbReference type="Proteomes" id="UP000515511">
    <property type="component" value="Chromosome"/>
</dbReference>
<keyword evidence="3" id="KW-0238">DNA-binding</keyword>
<dbReference type="InterPro" id="IPR037171">
    <property type="entry name" value="NagB/RpiA_transferase-like"/>
</dbReference>
<reference evidence="7" key="1">
    <citation type="submission" date="2019-09" db="EMBL/GenBank/DDBJ databases">
        <title>Antimicrobial potential of Antarctic Bacteria.</title>
        <authorList>
            <person name="Benaud N."/>
            <person name="Edwards R.J."/>
            <person name="Ferrari B.C."/>
        </authorList>
    </citation>
    <scope>NUCLEOTIDE SEQUENCE [LARGE SCALE GENOMIC DNA]</scope>
    <source>
        <strain evidence="7">INR9</strain>
    </source>
</reference>
<keyword evidence="4" id="KW-0804">Transcription</keyword>
<dbReference type="Gene3D" id="3.40.50.1360">
    <property type="match status" value="1"/>
</dbReference>
<evidence type="ECO:0000256" key="4">
    <source>
        <dbReference type="ARBA" id="ARBA00023163"/>
    </source>
</evidence>
<dbReference type="Gene3D" id="1.10.10.60">
    <property type="entry name" value="Homeodomain-like"/>
    <property type="match status" value="1"/>
</dbReference>
<accession>A0A7G6Y9I3</accession>
<dbReference type="InterPro" id="IPR051054">
    <property type="entry name" value="SorC_transcr_regulators"/>
</dbReference>
<dbReference type="InterPro" id="IPR007324">
    <property type="entry name" value="Sugar-bd_dom_put"/>
</dbReference>
<gene>
    <name evidence="6" type="ORF">F1C12_08370</name>
</gene>
<evidence type="ECO:0000313" key="7">
    <source>
        <dbReference type="Proteomes" id="UP000515511"/>
    </source>
</evidence>
<comment type="similarity">
    <text evidence="1">Belongs to the SorC transcriptional regulatory family.</text>
</comment>
<dbReference type="InterPro" id="IPR013324">
    <property type="entry name" value="RNA_pol_sigma_r3/r4-like"/>
</dbReference>
<keyword evidence="2" id="KW-0805">Transcription regulation</keyword>
<evidence type="ECO:0000256" key="2">
    <source>
        <dbReference type="ARBA" id="ARBA00023015"/>
    </source>
</evidence>
<evidence type="ECO:0000256" key="1">
    <source>
        <dbReference type="ARBA" id="ARBA00010466"/>
    </source>
</evidence>